<accession>A0ABY7Q8T2</accession>
<keyword evidence="2" id="KW-1185">Reference proteome</keyword>
<reference evidence="2" key="1">
    <citation type="submission" date="2022-12" db="EMBL/GenBank/DDBJ databases">
        <authorList>
            <person name="Mo P."/>
        </authorList>
    </citation>
    <scope>NUCLEOTIDE SEQUENCE [LARGE SCALE GENOMIC DNA]</scope>
    <source>
        <strain evidence="2">HUAS 3-15</strain>
    </source>
</reference>
<proteinExistence type="predicted"/>
<dbReference type="RefSeq" id="WP_270147054.1">
    <property type="nucleotide sequence ID" value="NZ_CP115450.1"/>
</dbReference>
<organism evidence="1 2">
    <name type="scientific">Kitasatospora cathayae</name>
    <dbReference type="NCBI Taxonomy" id="3004092"/>
    <lineage>
        <taxon>Bacteria</taxon>
        <taxon>Bacillati</taxon>
        <taxon>Actinomycetota</taxon>
        <taxon>Actinomycetes</taxon>
        <taxon>Kitasatosporales</taxon>
        <taxon>Streptomycetaceae</taxon>
        <taxon>Kitasatospora</taxon>
    </lineage>
</organism>
<dbReference type="Proteomes" id="UP001212821">
    <property type="component" value="Chromosome"/>
</dbReference>
<gene>
    <name evidence="1" type="ORF">O1G21_26075</name>
</gene>
<evidence type="ECO:0000313" key="2">
    <source>
        <dbReference type="Proteomes" id="UP001212821"/>
    </source>
</evidence>
<sequence>MGFVLAFLAALVATVVGATLFLIRRERARRRWAGETEECLLIEQHRTAQAARLRSTYTSAAIHNGTGLLPQDLHEHQP</sequence>
<evidence type="ECO:0008006" key="3">
    <source>
        <dbReference type="Google" id="ProtNLM"/>
    </source>
</evidence>
<dbReference type="EMBL" id="CP115450">
    <property type="protein sequence ID" value="WBP88961.1"/>
    <property type="molecule type" value="Genomic_DNA"/>
</dbReference>
<name>A0ABY7Q8T2_9ACTN</name>
<evidence type="ECO:0000313" key="1">
    <source>
        <dbReference type="EMBL" id="WBP88961.1"/>
    </source>
</evidence>
<protein>
    <recommendedName>
        <fullName evidence="3">Secreted protein</fullName>
    </recommendedName>
</protein>